<feature type="region of interest" description="Disordered" evidence="1">
    <location>
        <begin position="263"/>
        <end position="282"/>
    </location>
</feature>
<feature type="region of interest" description="Disordered" evidence="1">
    <location>
        <begin position="293"/>
        <end position="325"/>
    </location>
</feature>
<dbReference type="Proteomes" id="UP000807115">
    <property type="component" value="Chromosome 9"/>
</dbReference>
<evidence type="ECO:0000313" key="2">
    <source>
        <dbReference type="EMBL" id="KAG0517289.1"/>
    </source>
</evidence>
<name>A0A921Q846_SORBI</name>
<comment type="caution">
    <text evidence="2">The sequence shown here is derived from an EMBL/GenBank/DDBJ whole genome shotgun (WGS) entry which is preliminary data.</text>
</comment>
<feature type="compositionally biased region" description="Low complexity" evidence="1">
    <location>
        <begin position="303"/>
        <end position="318"/>
    </location>
</feature>
<dbReference type="AlphaFoldDB" id="A0A921Q846"/>
<evidence type="ECO:0000313" key="3">
    <source>
        <dbReference type="Proteomes" id="UP000807115"/>
    </source>
</evidence>
<feature type="compositionally biased region" description="Polar residues" evidence="1">
    <location>
        <begin position="271"/>
        <end position="282"/>
    </location>
</feature>
<feature type="region of interest" description="Disordered" evidence="1">
    <location>
        <begin position="136"/>
        <end position="220"/>
    </location>
</feature>
<accession>A0A921Q846</accession>
<evidence type="ECO:0000256" key="1">
    <source>
        <dbReference type="SAM" id="MobiDB-lite"/>
    </source>
</evidence>
<feature type="compositionally biased region" description="Acidic residues" evidence="1">
    <location>
        <begin position="197"/>
        <end position="208"/>
    </location>
</feature>
<dbReference type="EMBL" id="CM027688">
    <property type="protein sequence ID" value="KAG0517289.1"/>
    <property type="molecule type" value="Genomic_DNA"/>
</dbReference>
<proteinExistence type="predicted"/>
<protein>
    <submittedName>
        <fullName evidence="2">Uncharacterized protein</fullName>
    </submittedName>
</protein>
<sequence>MVGTPIPAVAGSRNLALDSRSSMVEQEEAGEDGDHEASKFQASAFARLGRDKYGCAGVDMATLPYELAPKEFSGQEEDQQRSKHATSRSVNVKKSLLVKQKSSVVNAQKLPIEKRRKPAASNVQFVRSPLLNKILTSPRMGHSGAKHQRSPYAGLSSSTLPNDTRMAASPNLGRDSSRTGKRLKPINRALGRRSTTVEEDEVGEDEGDEATKIQELTSGRGGIHMETLPFEIVLEDVGQQRNMQQQGGKDAASRIKSLLSKRKSSVVSASNHSEGIQRKSSVSHVHYVRSPVLNRMLHSPRMSQSPVLSARSSSSSSSDDTRIVISPDLGPEMVKATLQNLFSAYSSMSPDSNYSELEPNDGSIDEDDCWADFEQHLAAQKRKTHICKMIFSLDKRNLIFCSGGGYILRNILWFRVWQEMCLQHPHQL</sequence>
<reference evidence="2" key="2">
    <citation type="submission" date="2020-10" db="EMBL/GenBank/DDBJ databases">
        <authorList>
            <person name="Cooper E.A."/>
            <person name="Brenton Z.W."/>
            <person name="Flinn B.S."/>
            <person name="Jenkins J."/>
            <person name="Shu S."/>
            <person name="Flowers D."/>
            <person name="Luo F."/>
            <person name="Wang Y."/>
            <person name="Xia P."/>
            <person name="Barry K."/>
            <person name="Daum C."/>
            <person name="Lipzen A."/>
            <person name="Yoshinaga Y."/>
            <person name="Schmutz J."/>
            <person name="Saski C."/>
            <person name="Vermerris W."/>
            <person name="Kresovich S."/>
        </authorList>
    </citation>
    <scope>NUCLEOTIDE SEQUENCE</scope>
</reference>
<feature type="compositionally biased region" description="Acidic residues" evidence="1">
    <location>
        <begin position="25"/>
        <end position="34"/>
    </location>
</feature>
<feature type="region of interest" description="Disordered" evidence="1">
    <location>
        <begin position="1"/>
        <end position="37"/>
    </location>
</feature>
<gene>
    <name evidence="2" type="ORF">BDA96_09G076300</name>
</gene>
<reference evidence="2" key="1">
    <citation type="journal article" date="2019" name="BMC Genomics">
        <title>A new reference genome for Sorghum bicolor reveals high levels of sequence similarity between sweet and grain genotypes: implications for the genetics of sugar metabolism.</title>
        <authorList>
            <person name="Cooper E.A."/>
            <person name="Brenton Z.W."/>
            <person name="Flinn B.S."/>
            <person name="Jenkins J."/>
            <person name="Shu S."/>
            <person name="Flowers D."/>
            <person name="Luo F."/>
            <person name="Wang Y."/>
            <person name="Xia P."/>
            <person name="Barry K."/>
            <person name="Daum C."/>
            <person name="Lipzen A."/>
            <person name="Yoshinaga Y."/>
            <person name="Schmutz J."/>
            <person name="Saski C."/>
            <person name="Vermerris W."/>
            <person name="Kresovich S."/>
        </authorList>
    </citation>
    <scope>NUCLEOTIDE SEQUENCE</scope>
</reference>
<feature type="region of interest" description="Disordered" evidence="1">
    <location>
        <begin position="72"/>
        <end position="94"/>
    </location>
</feature>
<organism evidence="2 3">
    <name type="scientific">Sorghum bicolor</name>
    <name type="common">Sorghum</name>
    <name type="synonym">Sorghum vulgare</name>
    <dbReference type="NCBI Taxonomy" id="4558"/>
    <lineage>
        <taxon>Eukaryota</taxon>
        <taxon>Viridiplantae</taxon>
        <taxon>Streptophyta</taxon>
        <taxon>Embryophyta</taxon>
        <taxon>Tracheophyta</taxon>
        <taxon>Spermatophyta</taxon>
        <taxon>Magnoliopsida</taxon>
        <taxon>Liliopsida</taxon>
        <taxon>Poales</taxon>
        <taxon>Poaceae</taxon>
        <taxon>PACMAD clade</taxon>
        <taxon>Panicoideae</taxon>
        <taxon>Andropogonodae</taxon>
        <taxon>Andropogoneae</taxon>
        <taxon>Sorghinae</taxon>
        <taxon>Sorghum</taxon>
    </lineage>
</organism>